<evidence type="ECO:0000313" key="3">
    <source>
        <dbReference type="EMBL" id="RNL81489.1"/>
    </source>
</evidence>
<keyword evidence="4" id="KW-1185">Reference proteome</keyword>
<reference evidence="3 4" key="1">
    <citation type="submission" date="2018-11" db="EMBL/GenBank/DDBJ databases">
        <authorList>
            <person name="Li F."/>
        </authorList>
    </citation>
    <scope>NUCLEOTIDE SEQUENCE [LARGE SCALE GENOMIC DNA]</scope>
    <source>
        <strain evidence="3 4">KIS18-7</strain>
    </source>
</reference>
<accession>A0A3N0E0W9</accession>
<evidence type="ECO:0000256" key="2">
    <source>
        <dbReference type="SAM" id="Phobius"/>
    </source>
</evidence>
<evidence type="ECO:0000256" key="1">
    <source>
        <dbReference type="SAM" id="MobiDB-lite"/>
    </source>
</evidence>
<name>A0A3N0E0W9_9ACTN</name>
<gene>
    <name evidence="3" type="ORF">EFL95_02500</name>
</gene>
<evidence type="ECO:0000313" key="4">
    <source>
        <dbReference type="Proteomes" id="UP000277094"/>
    </source>
</evidence>
<proteinExistence type="predicted"/>
<keyword evidence="2" id="KW-1133">Transmembrane helix</keyword>
<protein>
    <submittedName>
        <fullName evidence="3">LPXTG cell wall anchor domain-containing protein</fullName>
    </submittedName>
</protein>
<keyword evidence="2" id="KW-0812">Transmembrane</keyword>
<comment type="caution">
    <text evidence="3">The sequence shown here is derived from an EMBL/GenBank/DDBJ whole genome shotgun (WGS) entry which is preliminary data.</text>
</comment>
<dbReference type="AlphaFoldDB" id="A0A3N0E0W9"/>
<feature type="region of interest" description="Disordered" evidence="1">
    <location>
        <begin position="1"/>
        <end position="21"/>
    </location>
</feature>
<organism evidence="3 4">
    <name type="scientific">Nocardioides marmorisolisilvae</name>
    <dbReference type="NCBI Taxonomy" id="1542737"/>
    <lineage>
        <taxon>Bacteria</taxon>
        <taxon>Bacillati</taxon>
        <taxon>Actinomycetota</taxon>
        <taxon>Actinomycetes</taxon>
        <taxon>Propionibacteriales</taxon>
        <taxon>Nocardioidaceae</taxon>
        <taxon>Nocardioides</taxon>
    </lineage>
</organism>
<dbReference type="Proteomes" id="UP000277094">
    <property type="component" value="Unassembled WGS sequence"/>
</dbReference>
<dbReference type="NCBIfam" id="TIGR01167">
    <property type="entry name" value="LPXTG_anchor"/>
    <property type="match status" value="1"/>
</dbReference>
<feature type="transmembrane region" description="Helical" evidence="2">
    <location>
        <begin position="26"/>
        <end position="44"/>
    </location>
</feature>
<sequence length="53" mass="5423">MITVLPRGSAVTPPGDDLPNTGGPDLWILLAGLGLVGLGTAVTLRSRRKVQTA</sequence>
<dbReference type="EMBL" id="RJSG01000001">
    <property type="protein sequence ID" value="RNL81489.1"/>
    <property type="molecule type" value="Genomic_DNA"/>
</dbReference>
<keyword evidence="2" id="KW-0472">Membrane</keyword>